<keyword evidence="2" id="KW-1185">Reference proteome</keyword>
<dbReference type="Proteomes" id="UP001333110">
    <property type="component" value="Unassembled WGS sequence"/>
</dbReference>
<protein>
    <recommendedName>
        <fullName evidence="3">Reverse transcriptase</fullName>
    </recommendedName>
</protein>
<evidence type="ECO:0000313" key="2">
    <source>
        <dbReference type="Proteomes" id="UP001333110"/>
    </source>
</evidence>
<dbReference type="PANTHER" id="PTHR33332">
    <property type="entry name" value="REVERSE TRANSCRIPTASE DOMAIN-CONTAINING PROTEIN"/>
    <property type="match status" value="1"/>
</dbReference>
<evidence type="ECO:0000313" key="1">
    <source>
        <dbReference type="EMBL" id="KAK4824774.1"/>
    </source>
</evidence>
<proteinExistence type="predicted"/>
<gene>
    <name evidence="1" type="ORF">QYF61_019200</name>
</gene>
<name>A0AAN7NDY9_MYCAM</name>
<dbReference type="AlphaFoldDB" id="A0AAN7NDY9"/>
<dbReference type="EMBL" id="JAUNZN010000003">
    <property type="protein sequence ID" value="KAK4824774.1"/>
    <property type="molecule type" value="Genomic_DNA"/>
</dbReference>
<sequence length="206" mass="23431">MARSRLVSGCGRVTLLSPGGDSACRFRLAERHWGDDTKLSGAVDTFEGRDVIWRDLDRLEEWAHVGLMKFNKAKGKVLHLAQEPNCVLCRTRRSMASRSREVILPLCSALVRPHLESCVQLWGPQHRKDMDLLEQVQRRATKMVRGMEHLSCEERLGKLALFSLEKRRLQGDLIVAFQYLKGPTRKLERDFSQGHVVIGQGAMVLD</sequence>
<evidence type="ECO:0008006" key="3">
    <source>
        <dbReference type="Google" id="ProtNLM"/>
    </source>
</evidence>
<accession>A0AAN7NDY9</accession>
<comment type="caution">
    <text evidence="1">The sequence shown here is derived from an EMBL/GenBank/DDBJ whole genome shotgun (WGS) entry which is preliminary data.</text>
</comment>
<reference evidence="1 2" key="1">
    <citation type="journal article" date="2023" name="J. Hered.">
        <title>Chromosome-level genome of the wood stork (Mycteria americana) provides insight into avian chromosome evolution.</title>
        <authorList>
            <person name="Flamio R. Jr."/>
            <person name="Ramstad K.M."/>
        </authorList>
    </citation>
    <scope>NUCLEOTIDE SEQUENCE [LARGE SCALE GENOMIC DNA]</scope>
    <source>
        <strain evidence="1">JAX WOST 10</strain>
    </source>
</reference>
<organism evidence="1 2">
    <name type="scientific">Mycteria americana</name>
    <name type="common">Wood stork</name>
    <dbReference type="NCBI Taxonomy" id="33587"/>
    <lineage>
        <taxon>Eukaryota</taxon>
        <taxon>Metazoa</taxon>
        <taxon>Chordata</taxon>
        <taxon>Craniata</taxon>
        <taxon>Vertebrata</taxon>
        <taxon>Euteleostomi</taxon>
        <taxon>Archelosauria</taxon>
        <taxon>Archosauria</taxon>
        <taxon>Dinosauria</taxon>
        <taxon>Saurischia</taxon>
        <taxon>Theropoda</taxon>
        <taxon>Coelurosauria</taxon>
        <taxon>Aves</taxon>
        <taxon>Neognathae</taxon>
        <taxon>Neoaves</taxon>
        <taxon>Aequornithes</taxon>
        <taxon>Ciconiiformes</taxon>
        <taxon>Ciconiidae</taxon>
        <taxon>Mycteria</taxon>
    </lineage>
</organism>